<dbReference type="Proteomes" id="UP000248311">
    <property type="component" value="Unassembled WGS sequence"/>
</dbReference>
<feature type="domain" description="DUF6314" evidence="1">
    <location>
        <begin position="7"/>
        <end position="139"/>
    </location>
</feature>
<proteinExistence type="predicted"/>
<name>A0A318SVI2_9RHOB</name>
<sequence>MDIEARFGGDWLLRRRVAQKGAGGLTLIARLEGRAWLEPAGSGRLLYREAGQLSLRGGPVLPAERRLIWQPRGHAVEVTFEDGRAFFTFDLGQGTATPHPCGNDLYRPRLTLQGPEVWWLGWAVTGPNKAQVIASRYRRP</sequence>
<dbReference type="EMBL" id="QJTE01000001">
    <property type="protein sequence ID" value="PYE85502.1"/>
    <property type="molecule type" value="Genomic_DNA"/>
</dbReference>
<gene>
    <name evidence="2" type="ORF">DFP88_101169</name>
</gene>
<keyword evidence="3" id="KW-1185">Reference proteome</keyword>
<comment type="caution">
    <text evidence="2">The sequence shown here is derived from an EMBL/GenBank/DDBJ whole genome shotgun (WGS) entry which is preliminary data.</text>
</comment>
<evidence type="ECO:0000313" key="3">
    <source>
        <dbReference type="Proteomes" id="UP000248311"/>
    </source>
</evidence>
<organism evidence="2 3">
    <name type="scientific">Pseudoroseicyclus aestuarii</name>
    <dbReference type="NCBI Taxonomy" id="1795041"/>
    <lineage>
        <taxon>Bacteria</taxon>
        <taxon>Pseudomonadati</taxon>
        <taxon>Pseudomonadota</taxon>
        <taxon>Alphaproteobacteria</taxon>
        <taxon>Rhodobacterales</taxon>
        <taxon>Paracoccaceae</taxon>
        <taxon>Pseudoroseicyclus</taxon>
    </lineage>
</organism>
<dbReference type="RefSeq" id="WP_110812555.1">
    <property type="nucleotide sequence ID" value="NZ_QJTE01000001.1"/>
</dbReference>
<dbReference type="InterPro" id="IPR045632">
    <property type="entry name" value="DUF6314"/>
</dbReference>
<dbReference type="OrthoDB" id="7351979at2"/>
<protein>
    <recommendedName>
        <fullName evidence="1">DUF6314 domain-containing protein</fullName>
    </recommendedName>
</protein>
<evidence type="ECO:0000313" key="2">
    <source>
        <dbReference type="EMBL" id="PYE85502.1"/>
    </source>
</evidence>
<accession>A0A318SVI2</accession>
<dbReference type="AlphaFoldDB" id="A0A318SVI2"/>
<reference evidence="2 3" key="1">
    <citation type="submission" date="2018-06" db="EMBL/GenBank/DDBJ databases">
        <title>Genomic Encyclopedia of Type Strains, Phase III (KMG-III): the genomes of soil and plant-associated and newly described type strains.</title>
        <authorList>
            <person name="Whitman W."/>
        </authorList>
    </citation>
    <scope>NUCLEOTIDE SEQUENCE [LARGE SCALE GENOMIC DNA]</scope>
    <source>
        <strain evidence="2 3">CECT 9025</strain>
    </source>
</reference>
<evidence type="ECO:0000259" key="1">
    <source>
        <dbReference type="Pfam" id="PF19834"/>
    </source>
</evidence>
<dbReference type="Pfam" id="PF19834">
    <property type="entry name" value="DUF6314"/>
    <property type="match status" value="1"/>
</dbReference>